<feature type="domain" description="PAC" evidence="21">
    <location>
        <begin position="372"/>
        <end position="424"/>
    </location>
</feature>
<dbReference type="CDD" id="cd00082">
    <property type="entry name" value="HisKA"/>
    <property type="match status" value="1"/>
</dbReference>
<dbReference type="PROSITE" id="PS50109">
    <property type="entry name" value="HIS_KIN"/>
    <property type="match status" value="1"/>
</dbReference>
<protein>
    <recommendedName>
        <fullName evidence="15">Sensory/regulatory protein RpfC</fullName>
        <ecNumber evidence="3">2.7.13.3</ecNumber>
    </recommendedName>
</protein>
<dbReference type="AlphaFoldDB" id="I0KF60"/>
<dbReference type="InterPro" id="IPR036641">
    <property type="entry name" value="HPT_dom_sf"/>
</dbReference>
<dbReference type="Proteomes" id="UP000011058">
    <property type="component" value="Chromosome"/>
</dbReference>
<sequence>MKQVLVSPSGEPASAHQQLLDEIERLRAEQQRLEQTVCTLQAENARLNEHWPKLLAGLGDTSWSYDLQTDELTRSPAYYQQLGYLTETPDWLTLLHPQDRPSWEYELATCRQDHQPYFSVTYRVRAQDGTYAYRFDLGYVSTSSDNVRSLRGVSGSLTVPGQLQQPLSRMASRLTNLMGQLQDGLLLEDEHRHIVLVNQYFCDLFGVPLSPQQLTGIDCSGMAEQSKSLFSDPEGFVARVAQLLHDRKPVLGDELELADGRIFERDYIPLFNDEQYTGHLWKYTDITRRKRAENAALHQKEKYQRIIENMNLGLIEVDLDERIVYTNQSFCAMSGYEPDELIGQIATDRLLRGQHVQIMKEKNNSRLEGIVDTYEVAIKNKRGEAMWWLISGAPLYSDDGAVIGSTGIHLDITKQKQLESDLRVAKEAAEDSSRAKVLFLANMSHEIRTPMNAILSLGQQLTKTTLSDKQQFLLSMINSAASNLLVILNDILDFSKIEAGQLSLEQIGFNLPNLLQSAAQVLTGQADEKGLRLNTRTDADIAPVVLGDPYRLNQILFNLLGNAIKFTETGSVTLDCQGYQQGNRQFVNIKVIDTGIGIEPAFQEKIFNKFTQEDGSIGRRYGGTGLGMSITKQLVDMMGGTISVDSRPGKGTTVQVLISFAIGQPASLTPPTQVTPPDDFLRKKRILLVEDNEMNRMVVQMILESYGPTIVEAVNGQKAIEALRAESFDLVLMDVQMPIMDGLEATRLIRREISTTLPIVALTASVIRSEQEECFQAGMNDFLGKPFDEKDLIAQLTKWLNPPQPANAVPAPLYNLEKLELISRGSEDFIRQMVQLFCTETPTTATQIRDACAAGDFKRVKYLAHRIKPSVDNMGVVAQVEVVRRIEELAQIGDDSDELRALVSSFDEAIHEVVKQMQARQW</sequence>
<dbReference type="SMART" id="SM00388">
    <property type="entry name" value="HisKA"/>
    <property type="match status" value="1"/>
</dbReference>
<dbReference type="InterPro" id="IPR036890">
    <property type="entry name" value="HATPase_C_sf"/>
</dbReference>
<dbReference type="InterPro" id="IPR013655">
    <property type="entry name" value="PAS_fold_3"/>
</dbReference>
<reference evidence="23 24" key="1">
    <citation type="journal article" date="2012" name="J. Bacteriol.">
        <title>Genome Sequence of Fibrella aestuarina BUZ 2T, a Filamentous Marine Bacterium.</title>
        <authorList>
            <person name="Filippini M."/>
            <person name="Qi W."/>
            <person name="Blom J."/>
            <person name="Goesmann A."/>
            <person name="Smits T.H."/>
            <person name="Bagheri H.C."/>
        </authorList>
    </citation>
    <scope>NUCLEOTIDE SEQUENCE [LARGE SCALE GENOMIC DNA]</scope>
    <source>
        <strain evidence="24">BUZ 2T</strain>
    </source>
</reference>
<accession>I0KF60</accession>
<dbReference type="Gene3D" id="3.30.565.10">
    <property type="entry name" value="Histidine kinase-like ATPase, C-terminal domain"/>
    <property type="match status" value="1"/>
</dbReference>
<proteinExistence type="predicted"/>
<comment type="subcellular location">
    <subcellularLocation>
        <location evidence="2">Cell membrane</location>
        <topology evidence="2">Multi-pass membrane protein</topology>
    </subcellularLocation>
</comment>
<dbReference type="PANTHER" id="PTHR45339:SF1">
    <property type="entry name" value="HYBRID SIGNAL TRANSDUCTION HISTIDINE KINASE J"/>
    <property type="match status" value="1"/>
</dbReference>
<evidence type="ECO:0000259" key="20">
    <source>
        <dbReference type="PROSITE" id="PS50112"/>
    </source>
</evidence>
<dbReference type="CDD" id="cd17546">
    <property type="entry name" value="REC_hyHK_CKI1_RcsC-like"/>
    <property type="match status" value="1"/>
</dbReference>
<dbReference type="SUPFAM" id="SSF55874">
    <property type="entry name" value="ATPase domain of HSP90 chaperone/DNA topoisomerase II/histidine kinase"/>
    <property type="match status" value="1"/>
</dbReference>
<keyword evidence="4" id="KW-1003">Cell membrane</keyword>
<dbReference type="eggNOG" id="COG2198">
    <property type="taxonomic scope" value="Bacteria"/>
</dbReference>
<dbReference type="NCBIfam" id="TIGR00229">
    <property type="entry name" value="sensory_box"/>
    <property type="match status" value="1"/>
</dbReference>
<dbReference type="SMART" id="SM00387">
    <property type="entry name" value="HATPase_c"/>
    <property type="match status" value="1"/>
</dbReference>
<dbReference type="eggNOG" id="COG0642">
    <property type="taxonomic scope" value="Bacteria"/>
</dbReference>
<dbReference type="SUPFAM" id="SSF55785">
    <property type="entry name" value="PYP-like sensor domain (PAS domain)"/>
    <property type="match status" value="3"/>
</dbReference>
<evidence type="ECO:0000256" key="13">
    <source>
        <dbReference type="ARBA" id="ARBA00023136"/>
    </source>
</evidence>
<dbReference type="Pfam" id="PF08447">
    <property type="entry name" value="PAS_3"/>
    <property type="match status" value="1"/>
</dbReference>
<comment type="catalytic activity">
    <reaction evidence="1">
        <text>ATP + protein L-histidine = ADP + protein N-phospho-L-histidine.</text>
        <dbReference type="EC" id="2.7.13.3"/>
    </reaction>
</comment>
<keyword evidence="5 17" id="KW-0597">Phosphoprotein</keyword>
<feature type="domain" description="Response regulatory" evidence="19">
    <location>
        <begin position="685"/>
        <end position="800"/>
    </location>
</feature>
<dbReference type="EMBL" id="HE796683">
    <property type="protein sequence ID" value="CCH02763.1"/>
    <property type="molecule type" value="Genomic_DNA"/>
</dbReference>
<keyword evidence="10" id="KW-0067">ATP-binding</keyword>
<evidence type="ECO:0000256" key="1">
    <source>
        <dbReference type="ARBA" id="ARBA00000085"/>
    </source>
</evidence>
<dbReference type="Gene3D" id="1.10.287.130">
    <property type="match status" value="1"/>
</dbReference>
<organism evidence="23 24">
    <name type="scientific">Fibrella aestuarina BUZ 2</name>
    <dbReference type="NCBI Taxonomy" id="1166018"/>
    <lineage>
        <taxon>Bacteria</taxon>
        <taxon>Pseudomonadati</taxon>
        <taxon>Bacteroidota</taxon>
        <taxon>Cytophagia</taxon>
        <taxon>Cytophagales</taxon>
        <taxon>Spirosomataceae</taxon>
        <taxon>Fibrella</taxon>
    </lineage>
</organism>
<gene>
    <name evidence="23" type="ORF">FAES_4764</name>
</gene>
<keyword evidence="11" id="KW-1133">Transmembrane helix</keyword>
<dbReference type="InterPro" id="IPR036097">
    <property type="entry name" value="HisK_dim/P_sf"/>
</dbReference>
<keyword evidence="9 23" id="KW-0418">Kinase</keyword>
<evidence type="ECO:0000256" key="9">
    <source>
        <dbReference type="ARBA" id="ARBA00022777"/>
    </source>
</evidence>
<evidence type="ECO:0000256" key="5">
    <source>
        <dbReference type="ARBA" id="ARBA00022553"/>
    </source>
</evidence>
<dbReference type="Gene3D" id="1.20.120.160">
    <property type="entry name" value="HPT domain"/>
    <property type="match status" value="1"/>
</dbReference>
<dbReference type="PANTHER" id="PTHR45339">
    <property type="entry name" value="HYBRID SIGNAL TRANSDUCTION HISTIDINE KINASE J"/>
    <property type="match status" value="1"/>
</dbReference>
<dbReference type="eggNOG" id="COG0784">
    <property type="taxonomic scope" value="Bacteria"/>
</dbReference>
<evidence type="ECO:0000256" key="8">
    <source>
        <dbReference type="ARBA" id="ARBA00022741"/>
    </source>
</evidence>
<dbReference type="FunFam" id="3.30.565.10:FF:000010">
    <property type="entry name" value="Sensor histidine kinase RcsC"/>
    <property type="match status" value="1"/>
</dbReference>
<dbReference type="GO" id="GO:0005524">
    <property type="term" value="F:ATP binding"/>
    <property type="evidence" value="ECO:0007669"/>
    <property type="project" value="UniProtKB-KW"/>
</dbReference>
<evidence type="ECO:0000256" key="11">
    <source>
        <dbReference type="ARBA" id="ARBA00022989"/>
    </source>
</evidence>
<dbReference type="InterPro" id="IPR008207">
    <property type="entry name" value="Sig_transdc_His_kin_Hpt_dom"/>
</dbReference>
<feature type="domain" description="HPt" evidence="22">
    <location>
        <begin position="826"/>
        <end position="920"/>
    </location>
</feature>
<dbReference type="Pfam" id="PF01627">
    <property type="entry name" value="Hpt"/>
    <property type="match status" value="1"/>
</dbReference>
<evidence type="ECO:0000256" key="14">
    <source>
        <dbReference type="ARBA" id="ARBA00064003"/>
    </source>
</evidence>
<evidence type="ECO:0000256" key="6">
    <source>
        <dbReference type="ARBA" id="ARBA00022679"/>
    </source>
</evidence>
<dbReference type="InterPro" id="IPR000014">
    <property type="entry name" value="PAS"/>
</dbReference>
<evidence type="ECO:0000313" key="23">
    <source>
        <dbReference type="EMBL" id="CCH02763.1"/>
    </source>
</evidence>
<dbReference type="PROSITE" id="PS50894">
    <property type="entry name" value="HPT"/>
    <property type="match status" value="1"/>
</dbReference>
<dbReference type="GO" id="GO:0000155">
    <property type="term" value="F:phosphorelay sensor kinase activity"/>
    <property type="evidence" value="ECO:0007669"/>
    <property type="project" value="InterPro"/>
</dbReference>
<dbReference type="PROSITE" id="PS50110">
    <property type="entry name" value="RESPONSE_REGULATORY"/>
    <property type="match status" value="1"/>
</dbReference>
<evidence type="ECO:0000256" key="10">
    <source>
        <dbReference type="ARBA" id="ARBA00022840"/>
    </source>
</evidence>
<dbReference type="GO" id="GO:0005886">
    <property type="term" value="C:plasma membrane"/>
    <property type="evidence" value="ECO:0007669"/>
    <property type="project" value="UniProtKB-SubCell"/>
</dbReference>
<dbReference type="Pfam" id="PF02518">
    <property type="entry name" value="HATPase_c"/>
    <property type="match status" value="1"/>
</dbReference>
<dbReference type="PROSITE" id="PS50113">
    <property type="entry name" value="PAC"/>
    <property type="match status" value="1"/>
</dbReference>
<keyword evidence="12" id="KW-0902">Two-component regulatory system</keyword>
<dbReference type="InterPro" id="IPR000700">
    <property type="entry name" value="PAS-assoc_C"/>
</dbReference>
<dbReference type="InterPro" id="IPR013767">
    <property type="entry name" value="PAS_fold"/>
</dbReference>
<evidence type="ECO:0000259" key="22">
    <source>
        <dbReference type="PROSITE" id="PS50894"/>
    </source>
</evidence>
<dbReference type="EC" id="2.7.13.3" evidence="3"/>
<dbReference type="KEGG" id="fae:FAES_4764"/>
<dbReference type="Pfam" id="PF00512">
    <property type="entry name" value="HisKA"/>
    <property type="match status" value="1"/>
</dbReference>
<evidence type="ECO:0000256" key="17">
    <source>
        <dbReference type="PROSITE-ProRule" id="PRU00169"/>
    </source>
</evidence>
<evidence type="ECO:0000256" key="7">
    <source>
        <dbReference type="ARBA" id="ARBA00022692"/>
    </source>
</evidence>
<dbReference type="Pfam" id="PF00072">
    <property type="entry name" value="Response_reg"/>
    <property type="match status" value="1"/>
</dbReference>
<dbReference type="InterPro" id="IPR003594">
    <property type="entry name" value="HATPase_dom"/>
</dbReference>
<evidence type="ECO:0000259" key="21">
    <source>
        <dbReference type="PROSITE" id="PS50113"/>
    </source>
</evidence>
<dbReference type="InterPro" id="IPR001789">
    <property type="entry name" value="Sig_transdc_resp-reg_receiver"/>
</dbReference>
<evidence type="ECO:0000256" key="2">
    <source>
        <dbReference type="ARBA" id="ARBA00004651"/>
    </source>
</evidence>
<dbReference type="RefSeq" id="WP_015333862.1">
    <property type="nucleotide sequence ID" value="NC_020054.1"/>
</dbReference>
<dbReference type="InterPro" id="IPR035965">
    <property type="entry name" value="PAS-like_dom_sf"/>
</dbReference>
<feature type="modified residue" description="4-aspartylphosphate" evidence="17">
    <location>
        <position position="734"/>
    </location>
</feature>
<dbReference type="SUPFAM" id="SSF47384">
    <property type="entry name" value="Homodimeric domain of signal transducing histidine kinase"/>
    <property type="match status" value="1"/>
</dbReference>
<keyword evidence="6 23" id="KW-0808">Transferase</keyword>
<evidence type="ECO:0000256" key="12">
    <source>
        <dbReference type="ARBA" id="ARBA00023012"/>
    </source>
</evidence>
<dbReference type="InterPro" id="IPR004358">
    <property type="entry name" value="Sig_transdc_His_kin-like_C"/>
</dbReference>
<dbReference type="PROSITE" id="PS50112">
    <property type="entry name" value="PAS"/>
    <property type="match status" value="1"/>
</dbReference>
<dbReference type="SUPFAM" id="SSF52172">
    <property type="entry name" value="CheY-like"/>
    <property type="match status" value="1"/>
</dbReference>
<dbReference type="OrthoDB" id="9811889at2"/>
<dbReference type="InterPro" id="IPR011006">
    <property type="entry name" value="CheY-like_superfamily"/>
</dbReference>
<dbReference type="Pfam" id="PF13188">
    <property type="entry name" value="PAS_8"/>
    <property type="match status" value="1"/>
</dbReference>
<feature type="modified residue" description="Phosphohistidine" evidence="16">
    <location>
        <position position="865"/>
    </location>
</feature>
<feature type="domain" description="PAS" evidence="20">
    <location>
        <begin position="299"/>
        <end position="370"/>
    </location>
</feature>
<dbReference type="FunFam" id="1.10.287.130:FF:000002">
    <property type="entry name" value="Two-component osmosensing histidine kinase"/>
    <property type="match status" value="1"/>
</dbReference>
<dbReference type="Pfam" id="PF00989">
    <property type="entry name" value="PAS"/>
    <property type="match status" value="1"/>
</dbReference>
<dbReference type="GO" id="GO:0006355">
    <property type="term" value="P:regulation of DNA-templated transcription"/>
    <property type="evidence" value="ECO:0007669"/>
    <property type="project" value="InterPro"/>
</dbReference>
<keyword evidence="8" id="KW-0547">Nucleotide-binding</keyword>
<evidence type="ECO:0000256" key="4">
    <source>
        <dbReference type="ARBA" id="ARBA00022475"/>
    </source>
</evidence>
<keyword evidence="13" id="KW-0472">Membrane</keyword>
<dbReference type="PRINTS" id="PR00344">
    <property type="entry name" value="BCTRLSENSOR"/>
</dbReference>
<evidence type="ECO:0000313" key="24">
    <source>
        <dbReference type="Proteomes" id="UP000011058"/>
    </source>
</evidence>
<dbReference type="HOGENOM" id="CLU_000445_114_15_10"/>
<dbReference type="InterPro" id="IPR003661">
    <property type="entry name" value="HisK_dim/P_dom"/>
</dbReference>
<feature type="domain" description="Histidine kinase" evidence="18">
    <location>
        <begin position="442"/>
        <end position="662"/>
    </location>
</feature>
<dbReference type="InterPro" id="IPR005467">
    <property type="entry name" value="His_kinase_dom"/>
</dbReference>
<dbReference type="CDD" id="cd00130">
    <property type="entry name" value="PAS"/>
    <property type="match status" value="1"/>
</dbReference>
<dbReference type="CDD" id="cd16922">
    <property type="entry name" value="HATPase_EvgS-ArcB-TorS-like"/>
    <property type="match status" value="1"/>
</dbReference>
<comment type="subunit">
    <text evidence="14">At low DSF concentrations, interacts with RpfF.</text>
</comment>
<dbReference type="SMART" id="SM00091">
    <property type="entry name" value="PAS"/>
    <property type="match status" value="3"/>
</dbReference>
<keyword evidence="7" id="KW-0812">Transmembrane</keyword>
<dbReference type="SUPFAM" id="SSF47226">
    <property type="entry name" value="Histidine-containing phosphotransfer domain, HPT domain"/>
    <property type="match status" value="1"/>
</dbReference>
<name>I0KF60_9BACT</name>
<dbReference type="Gene3D" id="3.40.50.2300">
    <property type="match status" value="1"/>
</dbReference>
<dbReference type="eggNOG" id="COG3829">
    <property type="taxonomic scope" value="Bacteria"/>
</dbReference>
<evidence type="ECO:0000259" key="19">
    <source>
        <dbReference type="PROSITE" id="PS50110"/>
    </source>
</evidence>
<dbReference type="STRING" id="1166018.FAES_4764"/>
<evidence type="ECO:0000256" key="16">
    <source>
        <dbReference type="PROSITE-ProRule" id="PRU00110"/>
    </source>
</evidence>
<dbReference type="PATRIC" id="fig|1166018.3.peg.1734"/>
<evidence type="ECO:0000259" key="18">
    <source>
        <dbReference type="PROSITE" id="PS50109"/>
    </source>
</evidence>
<dbReference type="Gene3D" id="3.30.450.20">
    <property type="entry name" value="PAS domain"/>
    <property type="match status" value="3"/>
</dbReference>
<evidence type="ECO:0000256" key="3">
    <source>
        <dbReference type="ARBA" id="ARBA00012438"/>
    </source>
</evidence>
<keyword evidence="24" id="KW-1185">Reference proteome</keyword>
<evidence type="ECO:0000256" key="15">
    <source>
        <dbReference type="ARBA" id="ARBA00068150"/>
    </source>
</evidence>
<dbReference type="SMART" id="SM00448">
    <property type="entry name" value="REC"/>
    <property type="match status" value="1"/>
</dbReference>